<dbReference type="PRINTS" id="PR00080">
    <property type="entry name" value="SDRFAMILY"/>
</dbReference>
<comment type="similarity">
    <text evidence="2">Belongs to the short-chain dehydrogenases/reductases (SDR) family.</text>
</comment>
<dbReference type="AlphaFoldDB" id="R4XD99"/>
<dbReference type="VEuPathDB" id="FungiDB:TAPDE_004121"/>
<reference evidence="3 4" key="1">
    <citation type="journal article" date="2013" name="MBio">
        <title>Genome sequencing of the plant pathogen Taphrina deformans, the causal agent of peach leaf curl.</title>
        <authorList>
            <person name="Cisse O.H."/>
            <person name="Almeida J.M.G.C.F."/>
            <person name="Fonseca A."/>
            <person name="Kumar A.A."/>
            <person name="Salojaervi J."/>
            <person name="Overmyer K."/>
            <person name="Hauser P.M."/>
            <person name="Pagni M."/>
        </authorList>
    </citation>
    <scope>NUCLEOTIDE SEQUENCE [LARGE SCALE GENOMIC DNA]</scope>
    <source>
        <strain evidence="4">PYCC 5710 / ATCC 11124 / CBS 356.35 / IMI 108563 / JCM 9778 / NBRC 8474</strain>
    </source>
</reference>
<evidence type="ECO:0000256" key="1">
    <source>
        <dbReference type="ARBA" id="ARBA00023002"/>
    </source>
</evidence>
<sequence length="316" mass="34770">MRGPLYPFVYGYKFTTANIPSMAGKVIVVTGGNAGIGLETTRELFNKGAKIYIACRSQQKAEEAIKNIKETALSETTGEVLYLPLDLMSFASVRQFATQFSAAEERLDVLINNAGIMAVDYKLTKDGCDQQLQTNHLSPFLLTHLLMPKLSHSGDPRIVNVSSIAHARYFKNSPDNFESFEHVNGELGGPWPRYGQSKISNILFANELAKRHPSIMSNSCHPGIIDTGLYSHLGVMSTFMNVFATVGAFLRPADGALTQLYLATSTDIRNHKITGKYYVPLAKASTPSDAVNDINAERLWGISEKVFAERNITLTL</sequence>
<dbReference type="eggNOG" id="KOG1208">
    <property type="taxonomic scope" value="Eukaryota"/>
</dbReference>
<dbReference type="InterPro" id="IPR036291">
    <property type="entry name" value="NAD(P)-bd_dom_sf"/>
</dbReference>
<dbReference type="STRING" id="1097556.R4XD99"/>
<organism evidence="3 4">
    <name type="scientific">Taphrina deformans (strain PYCC 5710 / ATCC 11124 / CBS 356.35 / IMI 108563 / JCM 9778 / NBRC 8474)</name>
    <name type="common">Peach leaf curl fungus</name>
    <name type="synonym">Lalaria deformans</name>
    <dbReference type="NCBI Taxonomy" id="1097556"/>
    <lineage>
        <taxon>Eukaryota</taxon>
        <taxon>Fungi</taxon>
        <taxon>Dikarya</taxon>
        <taxon>Ascomycota</taxon>
        <taxon>Taphrinomycotina</taxon>
        <taxon>Taphrinomycetes</taxon>
        <taxon>Taphrinales</taxon>
        <taxon>Taphrinaceae</taxon>
        <taxon>Taphrina</taxon>
    </lineage>
</organism>
<evidence type="ECO:0000256" key="2">
    <source>
        <dbReference type="RuleBase" id="RU000363"/>
    </source>
</evidence>
<comment type="caution">
    <text evidence="3">The sequence shown here is derived from an EMBL/GenBank/DDBJ whole genome shotgun (WGS) entry which is preliminary data.</text>
</comment>
<dbReference type="InterPro" id="IPR002347">
    <property type="entry name" value="SDR_fam"/>
</dbReference>
<proteinExistence type="inferred from homology"/>
<dbReference type="Pfam" id="PF00106">
    <property type="entry name" value="adh_short"/>
    <property type="match status" value="1"/>
</dbReference>
<keyword evidence="1" id="KW-0560">Oxidoreductase</keyword>
<dbReference type="PRINTS" id="PR00081">
    <property type="entry name" value="GDHRDH"/>
</dbReference>
<dbReference type="Proteomes" id="UP000013776">
    <property type="component" value="Unassembled WGS sequence"/>
</dbReference>
<dbReference type="GO" id="GO:0016491">
    <property type="term" value="F:oxidoreductase activity"/>
    <property type="evidence" value="ECO:0007669"/>
    <property type="project" value="UniProtKB-KW"/>
</dbReference>
<dbReference type="PANTHER" id="PTHR43157">
    <property type="entry name" value="PHOSPHATIDYLINOSITOL-GLYCAN BIOSYNTHESIS CLASS F PROTEIN-RELATED"/>
    <property type="match status" value="1"/>
</dbReference>
<dbReference type="EMBL" id="CAHR02000181">
    <property type="protein sequence ID" value="CCG83805.1"/>
    <property type="molecule type" value="Genomic_DNA"/>
</dbReference>
<evidence type="ECO:0000313" key="3">
    <source>
        <dbReference type="EMBL" id="CCG83805.1"/>
    </source>
</evidence>
<protein>
    <recommendedName>
        <fullName evidence="5">Short-chain dehydrogenase</fullName>
    </recommendedName>
</protein>
<accession>R4XD99</accession>
<gene>
    <name evidence="3" type="ORF">TAPDE_004121</name>
</gene>
<dbReference type="Gene3D" id="3.40.50.720">
    <property type="entry name" value="NAD(P)-binding Rossmann-like Domain"/>
    <property type="match status" value="1"/>
</dbReference>
<evidence type="ECO:0000313" key="4">
    <source>
        <dbReference type="Proteomes" id="UP000013776"/>
    </source>
</evidence>
<name>R4XD99_TAPDE</name>
<keyword evidence="4" id="KW-1185">Reference proteome</keyword>
<dbReference type="OrthoDB" id="191139at2759"/>
<dbReference type="CDD" id="cd05327">
    <property type="entry name" value="retinol-DH_like_SDR_c_like"/>
    <property type="match status" value="1"/>
</dbReference>
<dbReference type="SUPFAM" id="SSF51735">
    <property type="entry name" value="NAD(P)-binding Rossmann-fold domains"/>
    <property type="match status" value="1"/>
</dbReference>
<dbReference type="PANTHER" id="PTHR43157:SF31">
    <property type="entry name" value="PHOSPHATIDYLINOSITOL-GLYCAN BIOSYNTHESIS CLASS F PROTEIN"/>
    <property type="match status" value="1"/>
</dbReference>
<evidence type="ECO:0008006" key="5">
    <source>
        <dbReference type="Google" id="ProtNLM"/>
    </source>
</evidence>